<dbReference type="AlphaFoldDB" id="A0A918W098"/>
<protein>
    <recommendedName>
        <fullName evidence="4">IPT/TIG domain-containing protein</fullName>
    </recommendedName>
</protein>
<sequence length="761" mass="85242">MKISKFRILAIIFISMFISCSTDEDEVDPQEVEPIFETSNALIGTKGGVHLSGTYTSNGKVISEAGFEYSVDNLFNSKTRLYTEPTSNGELEFFLTNGIDENVKYYYRVFVTSAGESFYGNYNSFISDGSVAPEVDSISNDFGHIADTLKIYGNYFTDSKYSTDVYFSNIKGQVISLNDTLIECKVPGNISGVVNDIIVRIDNRIGFYSSFTLFKPSIEIIDPIAGLIGDTLSITGNHFDLVNSRNKVFFGNTGANVIESNREVVKVLVPENIQNTSESISINAQLQTVVSDTPFRLLEPEISSVSPLNATFRDELTITGKNFDIEKTRNKVYFGNIEATITYADRNILKVLVPDDLESSSEPIKVIAQLQEVVFKYNFQLTQPEISFVPQDVFANQEITIKGAFFHPVLEKNKITIEEVNAEVTSGDTKSINTKVPLGPFPRRKAVVKIQLLDLVTEYEIELNILDKWVMVSDNLPFRFHRSMNNAVVAGNKAFVIAPSAGDFSERPSSYLWEFNPKDFSWKKSAIPFSFKWSGVSVSNGSKFYLYDAESENGFWEFDPGTYQWNQMASFPGARRDYPTHFSINGDIYIGMGADFDPYTSINYGDFYKYSPTTDSWSQIADFTYQANALRTETSTFTINGIAYVGNGATNTGMVDYWSYHPKTDEWIRIADFNDSRRYTASFVLNGYGYVTGGTPTGWGNMKDSWRYDPNLDSWTQVDDIGHIDRGGHFSFSINGKAYIGGGGIYNSGGSTGFDFYEFIP</sequence>
<dbReference type="SUPFAM" id="SSF117281">
    <property type="entry name" value="Kelch motif"/>
    <property type="match status" value="1"/>
</dbReference>
<dbReference type="CDD" id="cd00603">
    <property type="entry name" value="IPT_PCSR"/>
    <property type="match status" value="1"/>
</dbReference>
<dbReference type="InterPro" id="IPR014756">
    <property type="entry name" value="Ig_E-set"/>
</dbReference>
<evidence type="ECO:0000313" key="6">
    <source>
        <dbReference type="Proteomes" id="UP000610456"/>
    </source>
</evidence>
<evidence type="ECO:0000259" key="4">
    <source>
        <dbReference type="Pfam" id="PF01833"/>
    </source>
</evidence>
<gene>
    <name evidence="5" type="ORF">GCM10007103_21190</name>
</gene>
<proteinExistence type="predicted"/>
<dbReference type="InterPro" id="IPR015915">
    <property type="entry name" value="Kelch-typ_b-propeller"/>
</dbReference>
<organism evidence="5 6">
    <name type="scientific">Salinimicrobium marinum</name>
    <dbReference type="NCBI Taxonomy" id="680283"/>
    <lineage>
        <taxon>Bacteria</taxon>
        <taxon>Pseudomonadati</taxon>
        <taxon>Bacteroidota</taxon>
        <taxon>Flavobacteriia</taxon>
        <taxon>Flavobacteriales</taxon>
        <taxon>Flavobacteriaceae</taxon>
        <taxon>Salinimicrobium</taxon>
    </lineage>
</organism>
<feature type="domain" description="IPT/TIG" evidence="4">
    <location>
        <begin position="216"/>
        <end position="295"/>
    </location>
</feature>
<feature type="signal peptide" evidence="3">
    <location>
        <begin position="1"/>
        <end position="24"/>
    </location>
</feature>
<dbReference type="Proteomes" id="UP000610456">
    <property type="component" value="Unassembled WGS sequence"/>
</dbReference>
<dbReference type="PROSITE" id="PS51257">
    <property type="entry name" value="PROKAR_LIPOPROTEIN"/>
    <property type="match status" value="1"/>
</dbReference>
<comment type="caution">
    <text evidence="5">The sequence shown here is derived from an EMBL/GenBank/DDBJ whole genome shotgun (WGS) entry which is preliminary data.</text>
</comment>
<dbReference type="Gene3D" id="2.60.40.10">
    <property type="entry name" value="Immunoglobulins"/>
    <property type="match status" value="4"/>
</dbReference>
<evidence type="ECO:0000256" key="3">
    <source>
        <dbReference type="SAM" id="SignalP"/>
    </source>
</evidence>
<dbReference type="PANTHER" id="PTHR24412:SF441">
    <property type="entry name" value="KELCH-LIKE PROTEIN 28"/>
    <property type="match status" value="1"/>
</dbReference>
<dbReference type="InterPro" id="IPR002909">
    <property type="entry name" value="IPT_dom"/>
</dbReference>
<dbReference type="RefSeq" id="WP_189604730.1">
    <property type="nucleotide sequence ID" value="NZ_BMXB01000008.1"/>
</dbReference>
<dbReference type="SUPFAM" id="SSF81296">
    <property type="entry name" value="E set domains"/>
    <property type="match status" value="3"/>
</dbReference>
<name>A0A918W098_9FLAO</name>
<evidence type="ECO:0000256" key="2">
    <source>
        <dbReference type="ARBA" id="ARBA00022737"/>
    </source>
</evidence>
<feature type="chain" id="PRO_5037069307" description="IPT/TIG domain-containing protein" evidence="3">
    <location>
        <begin position="25"/>
        <end position="761"/>
    </location>
</feature>
<keyword evidence="1" id="KW-0880">Kelch repeat</keyword>
<dbReference type="InterPro" id="IPR013783">
    <property type="entry name" value="Ig-like_fold"/>
</dbReference>
<reference evidence="5" key="2">
    <citation type="submission" date="2020-09" db="EMBL/GenBank/DDBJ databases">
        <authorList>
            <person name="Sun Q."/>
            <person name="Kim S."/>
        </authorList>
    </citation>
    <scope>NUCLEOTIDE SEQUENCE</scope>
    <source>
        <strain evidence="5">KCTC 12719</strain>
    </source>
</reference>
<keyword evidence="2" id="KW-0677">Repeat</keyword>
<keyword evidence="6" id="KW-1185">Reference proteome</keyword>
<evidence type="ECO:0000313" key="5">
    <source>
        <dbReference type="EMBL" id="GHA39586.1"/>
    </source>
</evidence>
<reference evidence="5" key="1">
    <citation type="journal article" date="2014" name="Int. J. Syst. Evol. Microbiol.">
        <title>Complete genome sequence of Corynebacterium casei LMG S-19264T (=DSM 44701T), isolated from a smear-ripened cheese.</title>
        <authorList>
            <consortium name="US DOE Joint Genome Institute (JGI-PGF)"/>
            <person name="Walter F."/>
            <person name="Albersmeier A."/>
            <person name="Kalinowski J."/>
            <person name="Ruckert C."/>
        </authorList>
    </citation>
    <scope>NUCLEOTIDE SEQUENCE</scope>
    <source>
        <strain evidence="5">KCTC 12719</strain>
    </source>
</reference>
<accession>A0A918W098</accession>
<dbReference type="Gene3D" id="2.120.10.80">
    <property type="entry name" value="Kelch-type beta propeller"/>
    <property type="match status" value="2"/>
</dbReference>
<dbReference type="Pfam" id="PF01833">
    <property type="entry name" value="TIG"/>
    <property type="match status" value="3"/>
</dbReference>
<dbReference type="EMBL" id="BMXB01000008">
    <property type="protein sequence ID" value="GHA39586.1"/>
    <property type="molecule type" value="Genomic_DNA"/>
</dbReference>
<feature type="domain" description="IPT/TIG" evidence="4">
    <location>
        <begin position="300"/>
        <end position="370"/>
    </location>
</feature>
<feature type="domain" description="IPT/TIG" evidence="4">
    <location>
        <begin position="133"/>
        <end position="206"/>
    </location>
</feature>
<keyword evidence="3" id="KW-0732">Signal</keyword>
<evidence type="ECO:0000256" key="1">
    <source>
        <dbReference type="ARBA" id="ARBA00022441"/>
    </source>
</evidence>
<dbReference type="PANTHER" id="PTHR24412">
    <property type="entry name" value="KELCH PROTEIN"/>
    <property type="match status" value="1"/>
</dbReference>